<dbReference type="InterPro" id="IPR014710">
    <property type="entry name" value="RmlC-like_jellyroll"/>
</dbReference>
<sequence>MQDRPEFIVSAHSVPEHAHVYPQSTEAMGPMRALGAAAGLQRIGINLQRLPPGTRSSWPHAESDEEEFVYVIEGEVQAWIDGHLHPMKAGDLAAFPAGTGISHCFINNGDREALLLVGGDVARATNRIFYPRNPSRRQDLPAALWWDDVPPHAQGPHDGLPETRRGMAP</sequence>
<dbReference type="Gene3D" id="2.60.120.10">
    <property type="entry name" value="Jelly Rolls"/>
    <property type="match status" value="1"/>
</dbReference>
<dbReference type="Pfam" id="PF07883">
    <property type="entry name" value="Cupin_2"/>
    <property type="match status" value="1"/>
</dbReference>
<evidence type="ECO:0000256" key="1">
    <source>
        <dbReference type="ARBA" id="ARBA00022723"/>
    </source>
</evidence>
<feature type="region of interest" description="Disordered" evidence="2">
    <location>
        <begin position="148"/>
        <end position="169"/>
    </location>
</feature>
<proteinExistence type="predicted"/>
<accession>A0A643FDN2</accession>
<feature type="domain" description="Cupin type-2" evidence="3">
    <location>
        <begin position="47"/>
        <end position="117"/>
    </location>
</feature>
<dbReference type="CDD" id="cd02224">
    <property type="entry name" value="cupin_SPO2919-like"/>
    <property type="match status" value="1"/>
</dbReference>
<dbReference type="EMBL" id="VZPB01000012">
    <property type="protein sequence ID" value="KAB0583648.1"/>
    <property type="molecule type" value="Genomic_DNA"/>
</dbReference>
<dbReference type="InterPro" id="IPR011051">
    <property type="entry name" value="RmlC_Cupin_sf"/>
</dbReference>
<dbReference type="RefSeq" id="WP_151123499.1">
    <property type="nucleotide sequence ID" value="NZ_CP088081.1"/>
</dbReference>
<evidence type="ECO:0000259" key="3">
    <source>
        <dbReference type="Pfam" id="PF07883"/>
    </source>
</evidence>
<keyword evidence="5" id="KW-1185">Reference proteome</keyword>
<comment type="caution">
    <text evidence="4">The sequence shown here is derived from an EMBL/GenBank/DDBJ whole genome shotgun (WGS) entry which is preliminary data.</text>
</comment>
<dbReference type="InterPro" id="IPR013096">
    <property type="entry name" value="Cupin_2"/>
</dbReference>
<gene>
    <name evidence="4" type="ORF">F7Q92_07180</name>
</gene>
<keyword evidence="1" id="KW-0479">Metal-binding</keyword>
<dbReference type="OrthoDB" id="116921at2"/>
<feature type="compositionally biased region" description="Basic and acidic residues" evidence="2">
    <location>
        <begin position="159"/>
        <end position="169"/>
    </location>
</feature>
<evidence type="ECO:0000256" key="2">
    <source>
        <dbReference type="SAM" id="MobiDB-lite"/>
    </source>
</evidence>
<dbReference type="PANTHER" id="PTHR35848">
    <property type="entry name" value="OXALATE-BINDING PROTEIN"/>
    <property type="match status" value="1"/>
</dbReference>
<dbReference type="GO" id="GO:0046872">
    <property type="term" value="F:metal ion binding"/>
    <property type="evidence" value="ECO:0007669"/>
    <property type="project" value="UniProtKB-KW"/>
</dbReference>
<evidence type="ECO:0000313" key="5">
    <source>
        <dbReference type="Proteomes" id="UP000430120"/>
    </source>
</evidence>
<dbReference type="AlphaFoldDB" id="A0A643FDN2"/>
<dbReference type="SUPFAM" id="SSF51182">
    <property type="entry name" value="RmlC-like cupins"/>
    <property type="match status" value="1"/>
</dbReference>
<protein>
    <submittedName>
        <fullName evidence="4">Cupin domain-containing protein</fullName>
    </submittedName>
</protein>
<dbReference type="PANTHER" id="PTHR35848:SF9">
    <property type="entry name" value="SLL1358 PROTEIN"/>
    <property type="match status" value="1"/>
</dbReference>
<name>A0A643FDN2_IDEDE</name>
<reference evidence="4 5" key="1">
    <citation type="submission" date="2019-09" db="EMBL/GenBank/DDBJ databases">
        <title>Draft genome sequences of 48 bacterial type strains from the CCUG.</title>
        <authorList>
            <person name="Tunovic T."/>
            <person name="Pineiro-Iglesias B."/>
            <person name="Unosson C."/>
            <person name="Inganas E."/>
            <person name="Ohlen M."/>
            <person name="Cardew S."/>
            <person name="Jensie-Markopoulos S."/>
            <person name="Salva-Serra F."/>
            <person name="Jaen-Luchoro D."/>
            <person name="Karlsson R."/>
            <person name="Svensson-Stadler L."/>
            <person name="Chun J."/>
            <person name="Moore E."/>
        </authorList>
    </citation>
    <scope>NUCLEOTIDE SEQUENCE [LARGE SCALE GENOMIC DNA]</scope>
    <source>
        <strain evidence="4 5">CCUG 30977</strain>
    </source>
</reference>
<dbReference type="Proteomes" id="UP000430120">
    <property type="component" value="Unassembled WGS sequence"/>
</dbReference>
<organism evidence="4 5">
    <name type="scientific">Ideonella dechloratans</name>
    <dbReference type="NCBI Taxonomy" id="36863"/>
    <lineage>
        <taxon>Bacteria</taxon>
        <taxon>Pseudomonadati</taxon>
        <taxon>Pseudomonadota</taxon>
        <taxon>Betaproteobacteria</taxon>
        <taxon>Burkholderiales</taxon>
        <taxon>Sphaerotilaceae</taxon>
        <taxon>Ideonella</taxon>
    </lineage>
</organism>
<dbReference type="InterPro" id="IPR051610">
    <property type="entry name" value="GPI/OXD"/>
</dbReference>
<evidence type="ECO:0000313" key="4">
    <source>
        <dbReference type="EMBL" id="KAB0583648.1"/>
    </source>
</evidence>